<dbReference type="PANTHER" id="PTHR14773:SF0">
    <property type="entry name" value="WD REPEAT-CONTAINING PROTEIN 76"/>
    <property type="match status" value="1"/>
</dbReference>
<feature type="repeat" description="WD" evidence="7">
    <location>
        <begin position="367"/>
        <end position="402"/>
    </location>
</feature>
<dbReference type="PROSITE" id="PS50082">
    <property type="entry name" value="WD_REPEATS_2"/>
    <property type="match status" value="1"/>
</dbReference>
<organism evidence="10 11">
    <name type="scientific">Scheffersomyces spartinae</name>
    <dbReference type="NCBI Taxonomy" id="45513"/>
    <lineage>
        <taxon>Eukaryota</taxon>
        <taxon>Fungi</taxon>
        <taxon>Dikarya</taxon>
        <taxon>Ascomycota</taxon>
        <taxon>Saccharomycotina</taxon>
        <taxon>Pichiomycetes</taxon>
        <taxon>Debaryomycetaceae</taxon>
        <taxon>Scheffersomyces</taxon>
    </lineage>
</organism>
<evidence type="ECO:0000256" key="5">
    <source>
        <dbReference type="ARBA" id="ARBA00022763"/>
    </source>
</evidence>
<dbReference type="RefSeq" id="XP_043048171.1">
    <property type="nucleotide sequence ID" value="XM_043192507.1"/>
</dbReference>
<dbReference type="InterPro" id="IPR019775">
    <property type="entry name" value="WD40_repeat_CS"/>
</dbReference>
<sequence>MGLSEFQKARVENIERNRALLRQLELEGLSESISNDVGGSDGKDHVSKKPKNSRTRSKVTPVKREPSEPTRRSRRIMGIKVENSEEFSKLREEEERVAQRKRQLETLRLTRLIGDFLLSDLLTDKKLGSLKHEDRVIKLPDELKSEENDVIKGEDIGGSIATSEETEVLAILQLLGDKFSAGDFYETIRNLKTTEYASDKDLQKKRLEFDKLHVYEKYDPLAIKITHARITSMAFHPSTTDRLVFAGDTVGHLGMWSIDNQSSATDEPTISILKPHGKAISKIVVHDKTKVLSSSYDGSVRQLDLNKLTSSELTHLIDPFYDNETIGVSDINLCDDGNSLYMTSLSGSFYKQDLREPLKTPTKKNLLRLHDKKIGSFSINPNASHQIATASLDRTLRVWDLRQCSGKNSWWSDYEHQISPHCYGTYGSSLSVSCVDWNSQNHLVCNGYDNYILLFDFNGTESEYPLVTTWANDFQPNTDNKKEKTSKKTEDHQLPENLKPFTKIRHNCQTGRWVSILKSKWQTNPKDDVQKFVIANMNRGLDIYDQKGQILGHLTDNELVGAVPAVATFHPTENWVIGGSASGKVYFFEQ</sequence>
<accession>A0A9P7V834</accession>
<comment type="caution">
    <text evidence="10">The sequence shown here is derived from an EMBL/GenBank/DDBJ whole genome shotgun (WGS) entry which is preliminary data.</text>
</comment>
<keyword evidence="4" id="KW-0677">Repeat</keyword>
<evidence type="ECO:0000256" key="9">
    <source>
        <dbReference type="SAM" id="MobiDB-lite"/>
    </source>
</evidence>
<evidence type="ECO:0000256" key="1">
    <source>
        <dbReference type="ARBA" id="ARBA00005434"/>
    </source>
</evidence>
<gene>
    <name evidence="10" type="ORF">KQ657_001723</name>
</gene>
<reference evidence="10" key="1">
    <citation type="submission" date="2021-03" db="EMBL/GenBank/DDBJ databases">
        <authorList>
            <person name="Palmer J.M."/>
        </authorList>
    </citation>
    <scope>NUCLEOTIDE SEQUENCE</scope>
    <source>
        <strain evidence="10">ARV_011</strain>
    </source>
</reference>
<dbReference type="PROSITE" id="PS00678">
    <property type="entry name" value="WD_REPEATS_1"/>
    <property type="match status" value="1"/>
</dbReference>
<evidence type="ECO:0000313" key="11">
    <source>
        <dbReference type="Proteomes" id="UP000790833"/>
    </source>
</evidence>
<dbReference type="InterPro" id="IPR036322">
    <property type="entry name" value="WD40_repeat_dom_sf"/>
</dbReference>
<comment type="similarity">
    <text evidence="1 8">Belongs to the WD repeat DDB2/WDR76 family.</text>
</comment>
<protein>
    <recommendedName>
        <fullName evidence="2 8">DNA damage-binding protein CMR1</fullName>
    </recommendedName>
</protein>
<name>A0A9P7V834_9ASCO</name>
<evidence type="ECO:0000256" key="6">
    <source>
        <dbReference type="ARBA" id="ARBA00023125"/>
    </source>
</evidence>
<dbReference type="SUPFAM" id="SSF50978">
    <property type="entry name" value="WD40 repeat-like"/>
    <property type="match status" value="1"/>
</dbReference>
<dbReference type="GO" id="GO:0006974">
    <property type="term" value="P:DNA damage response"/>
    <property type="evidence" value="ECO:0007669"/>
    <property type="project" value="UniProtKB-KW"/>
</dbReference>
<dbReference type="AlphaFoldDB" id="A0A9P7V834"/>
<dbReference type="GO" id="GO:0003677">
    <property type="term" value="F:DNA binding"/>
    <property type="evidence" value="ECO:0007669"/>
    <property type="project" value="UniProtKB-UniRule"/>
</dbReference>
<dbReference type="Gene3D" id="2.130.10.10">
    <property type="entry name" value="YVTN repeat-like/Quinoprotein amine dehydrogenase"/>
    <property type="match status" value="1"/>
</dbReference>
<dbReference type="GO" id="GO:0005634">
    <property type="term" value="C:nucleus"/>
    <property type="evidence" value="ECO:0007669"/>
    <property type="project" value="TreeGrafter"/>
</dbReference>
<dbReference type="PANTHER" id="PTHR14773">
    <property type="entry name" value="WD REPEAT-CONTAINING PROTEIN 76"/>
    <property type="match status" value="1"/>
</dbReference>
<feature type="region of interest" description="Disordered" evidence="9">
    <location>
        <begin position="32"/>
        <end position="78"/>
    </location>
</feature>
<dbReference type="PROSITE" id="PS50294">
    <property type="entry name" value="WD_REPEATS_REGION"/>
    <property type="match status" value="1"/>
</dbReference>
<evidence type="ECO:0000256" key="4">
    <source>
        <dbReference type="ARBA" id="ARBA00022737"/>
    </source>
</evidence>
<dbReference type="GeneID" id="66115097"/>
<keyword evidence="6 8" id="KW-0238">DNA-binding</keyword>
<dbReference type="GO" id="GO:2000001">
    <property type="term" value="P:regulation of DNA damage checkpoint"/>
    <property type="evidence" value="ECO:0007669"/>
    <property type="project" value="TreeGrafter"/>
</dbReference>
<dbReference type="InterPro" id="IPR015943">
    <property type="entry name" value="WD40/YVTN_repeat-like_dom_sf"/>
</dbReference>
<evidence type="ECO:0000256" key="2">
    <source>
        <dbReference type="ARBA" id="ARBA00021132"/>
    </source>
</evidence>
<dbReference type="Pfam" id="PF00400">
    <property type="entry name" value="WD40"/>
    <property type="match status" value="1"/>
</dbReference>
<evidence type="ECO:0000256" key="3">
    <source>
        <dbReference type="ARBA" id="ARBA00022574"/>
    </source>
</evidence>
<dbReference type="OrthoDB" id="9890280at2759"/>
<dbReference type="Proteomes" id="UP000790833">
    <property type="component" value="Unassembled WGS sequence"/>
</dbReference>
<feature type="compositionally biased region" description="Basic and acidic residues" evidence="9">
    <location>
        <begin position="62"/>
        <end position="71"/>
    </location>
</feature>
<dbReference type="EMBL" id="JAHMUF010000017">
    <property type="protein sequence ID" value="KAG7192621.1"/>
    <property type="molecule type" value="Genomic_DNA"/>
</dbReference>
<keyword evidence="5 8" id="KW-0227">DNA damage</keyword>
<keyword evidence="3 7" id="KW-0853">WD repeat</keyword>
<evidence type="ECO:0000256" key="7">
    <source>
        <dbReference type="PROSITE-ProRule" id="PRU00221"/>
    </source>
</evidence>
<comment type="function">
    <text evidence="8">DNA-binding protein that binds to both single- and double-stranded DNA. Binds preferentially to UV-damaged DNA. May be involved in DNA-metabolic processes.</text>
</comment>
<feature type="compositionally biased region" description="Basic residues" evidence="9">
    <location>
        <begin position="48"/>
        <end position="57"/>
    </location>
</feature>
<evidence type="ECO:0000256" key="8">
    <source>
        <dbReference type="RuleBase" id="RU365004"/>
    </source>
</evidence>
<dbReference type="InterPro" id="IPR050853">
    <property type="entry name" value="WD_repeat_DNA-damage-binding"/>
</dbReference>
<proteinExistence type="inferred from homology"/>
<dbReference type="SMART" id="SM00320">
    <property type="entry name" value="WD40"/>
    <property type="match status" value="5"/>
</dbReference>
<dbReference type="InterPro" id="IPR001680">
    <property type="entry name" value="WD40_rpt"/>
</dbReference>
<keyword evidence="11" id="KW-1185">Reference proteome</keyword>
<evidence type="ECO:0000313" key="10">
    <source>
        <dbReference type="EMBL" id="KAG7192621.1"/>
    </source>
</evidence>